<dbReference type="Pfam" id="PF03412">
    <property type="entry name" value="Peptidase_C39"/>
    <property type="match status" value="1"/>
</dbReference>
<dbReference type="PROSITE" id="PS00211">
    <property type="entry name" value="ABC_TRANSPORTER_1"/>
    <property type="match status" value="1"/>
</dbReference>
<reference evidence="13" key="2">
    <citation type="submission" date="2021-04" db="EMBL/GenBank/DDBJ databases">
        <title>Hybrid resistance and virulence plasmids from nosocomial Klebsiella pneumoniae isolates.</title>
        <authorList>
            <person name="Starkova P."/>
            <person name="Sulian O."/>
            <person name="Likholetova D."/>
            <person name="Ageevets V."/>
            <person name="Gostev V."/>
            <person name="Sopova J."/>
            <person name="Lebedeva M."/>
            <person name="Sidorenko S."/>
            <person name="Lazareva I."/>
        </authorList>
    </citation>
    <scope>NUCLEOTIDE SEQUENCE</scope>
    <source>
        <strain evidence="13">1657</strain>
        <plasmid evidence="13">phvKpST395_NDM1_1657</plasmid>
    </source>
</reference>
<evidence type="ECO:0000313" key="13">
    <source>
        <dbReference type="EMBL" id="QTR64993.1"/>
    </source>
</evidence>
<keyword evidence="13" id="KW-0614">Plasmid</keyword>
<dbReference type="GO" id="GO:0006508">
    <property type="term" value="P:proteolysis"/>
    <property type="evidence" value="ECO:0007669"/>
    <property type="project" value="InterPro"/>
</dbReference>
<dbReference type="EMBL" id="MW911670">
    <property type="protein sequence ID" value="QXV91352.1"/>
    <property type="molecule type" value="Genomic_DNA"/>
</dbReference>
<feature type="transmembrane region" description="Helical" evidence="9">
    <location>
        <begin position="413"/>
        <end position="435"/>
    </location>
</feature>
<evidence type="ECO:0000259" key="12">
    <source>
        <dbReference type="PROSITE" id="PS50990"/>
    </source>
</evidence>
<feature type="transmembrane region" description="Helical" evidence="9">
    <location>
        <begin position="212"/>
        <end position="233"/>
    </location>
</feature>
<keyword evidence="3" id="KW-1003">Cell membrane</keyword>
<geneLocation type="plasmid" evidence="13">
    <name>phvKpST395_NDM1_1657</name>
</geneLocation>
<dbReference type="SUPFAM" id="SSF52540">
    <property type="entry name" value="P-loop containing nucleoside triphosphate hydrolases"/>
    <property type="match status" value="1"/>
</dbReference>
<dbReference type="CDD" id="cd18567">
    <property type="entry name" value="ABC_6TM_CvaB_RaxB_like"/>
    <property type="match status" value="1"/>
</dbReference>
<name>A0A8A9FW18_KLEPN</name>
<dbReference type="PROSITE" id="PS50929">
    <property type="entry name" value="ABC_TM1F"/>
    <property type="match status" value="1"/>
</dbReference>
<feature type="domain" description="ABC transporter" evidence="10">
    <location>
        <begin position="492"/>
        <end position="702"/>
    </location>
</feature>
<feature type="transmembrane region" description="Helical" evidence="9">
    <location>
        <begin position="314"/>
        <end position="332"/>
    </location>
</feature>
<dbReference type="Gene3D" id="3.40.50.300">
    <property type="entry name" value="P-loop containing nucleotide triphosphate hydrolases"/>
    <property type="match status" value="1"/>
</dbReference>
<feature type="domain" description="Peptidase C39" evidence="12">
    <location>
        <begin position="26"/>
        <end position="145"/>
    </location>
</feature>
<evidence type="ECO:0000256" key="8">
    <source>
        <dbReference type="ARBA" id="ARBA00023136"/>
    </source>
</evidence>
<dbReference type="PANTHER" id="PTHR24221:SF606">
    <property type="entry name" value="COLICIN V SECRETION-PROCESSING ATP-BINDING PROTEIN"/>
    <property type="match status" value="1"/>
</dbReference>
<dbReference type="GO" id="GO:0016887">
    <property type="term" value="F:ATP hydrolysis activity"/>
    <property type="evidence" value="ECO:0007669"/>
    <property type="project" value="InterPro"/>
</dbReference>
<dbReference type="EMBL" id="CP072809">
    <property type="protein sequence ID" value="QTR64993.1"/>
    <property type="molecule type" value="Genomic_DNA"/>
</dbReference>
<geneLocation type="plasmid" evidence="14">
    <name>phvKpST395_2024</name>
</geneLocation>
<dbReference type="Pfam" id="PF00005">
    <property type="entry name" value="ABC_tran"/>
    <property type="match status" value="1"/>
</dbReference>
<dbReference type="AlphaFoldDB" id="A0A8A9FW18"/>
<evidence type="ECO:0000256" key="7">
    <source>
        <dbReference type="ARBA" id="ARBA00022989"/>
    </source>
</evidence>
<dbReference type="InterPro" id="IPR005074">
    <property type="entry name" value="Peptidase_C39"/>
</dbReference>
<dbReference type="InterPro" id="IPR003439">
    <property type="entry name" value="ABC_transporter-like_ATP-bd"/>
</dbReference>
<evidence type="ECO:0000256" key="5">
    <source>
        <dbReference type="ARBA" id="ARBA00022741"/>
    </source>
</evidence>
<dbReference type="GO" id="GO:0005886">
    <property type="term" value="C:plasma membrane"/>
    <property type="evidence" value="ECO:0007669"/>
    <property type="project" value="UniProtKB-SubCell"/>
</dbReference>
<dbReference type="CDD" id="cd02419">
    <property type="entry name" value="Peptidase_C39C"/>
    <property type="match status" value="1"/>
</dbReference>
<sequence length="702" mass="79108">MKSEVVSVLKNKLDLGLKSRFPMIHQTESSECGLACLAMICGYYGKNIDIFTLRQKFNLSSRGTDLASLNDIAVKMHMSTRAVSVELDELHSVKLPCILHWDFNHFVVLTKIKNGKFTIHDPSVGIVKVAKSELSKKFTGIILEIWPDNNFLKENVKNKISLRAMLENTHGLYSALTKIFFLSIIIESINLVMPVATQLVMDHAIPANDSGLLTLICFGLVFFVALRTITGLIRSWTVLIMSSFINAQWQKGLLQHLLKLPLEYFERRKFGDIQSRFGSLNTLQETFTTSIVGAIIDSIMIIGLLIMLVLYGGWLTWFVILFTCLYVFIRVLTYNRYRQLSEESLIKDARANSFFMETLYGIATVKVQGLNKRREENWFNLEVDSINTGIKVSRLNLFFGGINTLIATMEQILILWLGASLVISGNMTIGMFVAFSSYRGQFSDRIASFIDFLLRLQIMSLHNERVSDIALTEVSPFKDDIPVKNDMCPVSLSAKNISYKYDSYASYTLRHLNIEIQPGEHVAITGASGTGKTTLLKVLCGLFPASEGNILVDGIDIKELGINNYQKLIACVLQDDRLFSGTLRDNICSFSTQIDDNWLIECARFAQIHDDIERMPMGYDTLIGELGEGLSGGQKQRIFIARAIYKKPSILFMDEATCSLDNTNEQYINDAIKSLNITRIVIAHRKSTINSADRIITLQENL</sequence>
<evidence type="ECO:0000256" key="3">
    <source>
        <dbReference type="ARBA" id="ARBA00022475"/>
    </source>
</evidence>
<dbReference type="GO" id="GO:0005524">
    <property type="term" value="F:ATP binding"/>
    <property type="evidence" value="ECO:0007669"/>
    <property type="project" value="UniProtKB-KW"/>
</dbReference>
<dbReference type="PANTHER" id="PTHR24221">
    <property type="entry name" value="ATP-BINDING CASSETTE SUB-FAMILY B"/>
    <property type="match status" value="1"/>
</dbReference>
<dbReference type="SUPFAM" id="SSF90123">
    <property type="entry name" value="ABC transporter transmembrane region"/>
    <property type="match status" value="1"/>
</dbReference>
<dbReference type="Gene3D" id="3.90.70.10">
    <property type="entry name" value="Cysteine proteinases"/>
    <property type="match status" value="1"/>
</dbReference>
<keyword evidence="2" id="KW-0813">Transport</keyword>
<dbReference type="Pfam" id="PF00664">
    <property type="entry name" value="ABC_membrane"/>
    <property type="match status" value="1"/>
</dbReference>
<dbReference type="InterPro" id="IPR011527">
    <property type="entry name" value="ABC1_TM_dom"/>
</dbReference>
<dbReference type="InterPro" id="IPR017871">
    <property type="entry name" value="ABC_transporter-like_CS"/>
</dbReference>
<dbReference type="GO" id="GO:0140359">
    <property type="term" value="F:ABC-type transporter activity"/>
    <property type="evidence" value="ECO:0007669"/>
    <property type="project" value="InterPro"/>
</dbReference>
<evidence type="ECO:0000256" key="2">
    <source>
        <dbReference type="ARBA" id="ARBA00022448"/>
    </source>
</evidence>
<reference evidence="14" key="1">
    <citation type="journal article" date="2021" name="Antibiotics">
        <title>Emergence of Hybrid Resistance and Virulence Plasmids Harboring New Delhi Metallo-beta-Lactamase in Klebsiella pneumoniae in Russia.</title>
        <authorList>
            <person name="Starkova P."/>
            <person name="Lazareva I."/>
            <person name="Avdeeva A."/>
            <person name="Sulian O."/>
            <person name="Likholetova D."/>
            <person name="Ageevets V."/>
            <person name="Lebedeva M."/>
            <person name="Gostev V."/>
            <person name="Sopova J."/>
            <person name="Sidorenko S."/>
        </authorList>
    </citation>
    <scope>NUCLEOTIDE SEQUENCE</scope>
    <source>
        <plasmid evidence="14">phvKpST395_2024</plasmid>
        <plasmid evidence="15">phvKpST395_NDM-1_2512</plasmid>
    </source>
</reference>
<keyword evidence="8 9" id="KW-0472">Membrane</keyword>
<dbReference type="InterPro" id="IPR033838">
    <property type="entry name" value="CvaB_peptidase"/>
</dbReference>
<feature type="transmembrane region" description="Helical" evidence="9">
    <location>
        <begin position="286"/>
        <end position="308"/>
    </location>
</feature>
<keyword evidence="5" id="KW-0547">Nucleotide-binding</keyword>
<evidence type="ECO:0000256" key="4">
    <source>
        <dbReference type="ARBA" id="ARBA00022692"/>
    </source>
</evidence>
<evidence type="ECO:0000256" key="6">
    <source>
        <dbReference type="ARBA" id="ARBA00022840"/>
    </source>
</evidence>
<comment type="subcellular location">
    <subcellularLocation>
        <location evidence="1">Cell membrane</location>
        <topology evidence="1">Multi-pass membrane protein</topology>
    </subcellularLocation>
</comment>
<feature type="domain" description="ABC transmembrane type-1" evidence="11">
    <location>
        <begin position="179"/>
        <end position="457"/>
    </location>
</feature>
<gene>
    <name evidence="13" type="ORF">J8405_01395</name>
</gene>
<keyword evidence="4 9" id="KW-0812">Transmembrane</keyword>
<dbReference type="InterPro" id="IPR027417">
    <property type="entry name" value="P-loop_NTPase"/>
</dbReference>
<accession>A0A8A9FW18</accession>
<dbReference type="GO" id="GO:0008234">
    <property type="term" value="F:cysteine-type peptidase activity"/>
    <property type="evidence" value="ECO:0007669"/>
    <property type="project" value="InterPro"/>
</dbReference>
<feature type="transmembrane region" description="Helical" evidence="9">
    <location>
        <begin position="172"/>
        <end position="192"/>
    </location>
</feature>
<keyword evidence="7 9" id="KW-1133">Transmembrane helix</keyword>
<protein>
    <submittedName>
        <fullName evidence="14">Bacteriocin/lantibiotic efflux ABC transporter, permease/ATP-binding protein</fullName>
    </submittedName>
    <submittedName>
        <fullName evidence="13">Peptidase domain-containing ABC transporter</fullName>
    </submittedName>
</protein>
<evidence type="ECO:0000259" key="10">
    <source>
        <dbReference type="PROSITE" id="PS50893"/>
    </source>
</evidence>
<dbReference type="SMART" id="SM00382">
    <property type="entry name" value="AAA"/>
    <property type="match status" value="1"/>
</dbReference>
<evidence type="ECO:0000256" key="9">
    <source>
        <dbReference type="SAM" id="Phobius"/>
    </source>
</evidence>
<dbReference type="InterPro" id="IPR003593">
    <property type="entry name" value="AAA+_ATPase"/>
</dbReference>
<evidence type="ECO:0000313" key="14">
    <source>
        <dbReference type="EMBL" id="QXV89741.1"/>
    </source>
</evidence>
<dbReference type="PROSITE" id="PS50990">
    <property type="entry name" value="PEPTIDASE_C39"/>
    <property type="match status" value="1"/>
</dbReference>
<dbReference type="FunFam" id="3.40.50.300:FF:000299">
    <property type="entry name" value="ABC transporter ATP-binding protein/permease"/>
    <property type="match status" value="1"/>
</dbReference>
<dbReference type="RefSeq" id="WP_019725134.1">
    <property type="nucleotide sequence ID" value="NZ_CP072809.1"/>
</dbReference>
<dbReference type="InterPro" id="IPR039421">
    <property type="entry name" value="Type_1_exporter"/>
</dbReference>
<dbReference type="Gene3D" id="1.20.1560.10">
    <property type="entry name" value="ABC transporter type 1, transmembrane domain"/>
    <property type="match status" value="1"/>
</dbReference>
<keyword evidence="6 14" id="KW-0067">ATP-binding</keyword>
<dbReference type="EMBL" id="MW911667">
    <property type="protein sequence ID" value="QXV89741.1"/>
    <property type="molecule type" value="Genomic_DNA"/>
</dbReference>
<evidence type="ECO:0000313" key="15">
    <source>
        <dbReference type="EMBL" id="QXV91352.1"/>
    </source>
</evidence>
<dbReference type="PROSITE" id="PS50893">
    <property type="entry name" value="ABC_TRANSPORTER_2"/>
    <property type="match status" value="1"/>
</dbReference>
<geneLocation type="plasmid" evidence="15">
    <name>phvKpST395_NDM-1_2512</name>
</geneLocation>
<evidence type="ECO:0000259" key="11">
    <source>
        <dbReference type="PROSITE" id="PS50929"/>
    </source>
</evidence>
<dbReference type="GO" id="GO:0034040">
    <property type="term" value="F:ATPase-coupled lipid transmembrane transporter activity"/>
    <property type="evidence" value="ECO:0007669"/>
    <property type="project" value="TreeGrafter"/>
</dbReference>
<evidence type="ECO:0000256" key="1">
    <source>
        <dbReference type="ARBA" id="ARBA00004651"/>
    </source>
</evidence>
<organism evidence="13">
    <name type="scientific">Klebsiella pneumoniae subsp. pneumoniae</name>
    <dbReference type="NCBI Taxonomy" id="72407"/>
    <lineage>
        <taxon>Bacteria</taxon>
        <taxon>Pseudomonadati</taxon>
        <taxon>Pseudomonadota</taxon>
        <taxon>Gammaproteobacteria</taxon>
        <taxon>Enterobacterales</taxon>
        <taxon>Enterobacteriaceae</taxon>
        <taxon>Klebsiella/Raoultella group</taxon>
        <taxon>Klebsiella</taxon>
        <taxon>Klebsiella pneumoniae complex</taxon>
    </lineage>
</organism>
<dbReference type="InterPro" id="IPR036640">
    <property type="entry name" value="ABC1_TM_sf"/>
</dbReference>
<proteinExistence type="predicted"/>